<protein>
    <submittedName>
        <fullName evidence="2">Putative endonuclease</fullName>
    </submittedName>
</protein>
<name>W6A734_9MOLU</name>
<dbReference type="RefSeq" id="WP_025363013.1">
    <property type="nucleotide sequence ID" value="NZ_CP006681.1"/>
</dbReference>
<keyword evidence="3" id="KW-1185">Reference proteome</keyword>
<keyword evidence="2" id="KW-0255">Endonuclease</keyword>
<dbReference type="PATRIC" id="fig|1276246.3.peg.434"/>
<dbReference type="eggNOG" id="COG1100">
    <property type="taxonomic scope" value="Bacteria"/>
</dbReference>
<dbReference type="InterPro" id="IPR018310">
    <property type="entry name" value="Put_endonuclease_Z1-dom"/>
</dbReference>
<sequence>MTNNAETIYKQYLALENFNMFSKAEIIDKLAIKFELPKEQILKIVSEDPNRNIFNFKNSKILKYKPIEELELTNFTNYLQGLNRNYIDLKNLKEETVDILKQISVADEVEEFKIKGLVIGDIQSGKTSSMVGLINGAFDIGYKSVILLSGLINDLREQTSKRLNQGFGVEKDEINSWFDLEKQDIVNQTIDGEISKSNSTRYMLNETKKTYWVTKKTVPILKTLNSLFDQYHEFSLKPTSDGKESDLTKTLNSKILIIDDEGDLASQDASSASSENVTKTNALIIELMKKFKKVSYVSYTATPFANLLTDRDKTHEGETLFPDKFISLITPGINYTGFSKFNRLYSEFNSVKFLNEEKLKEFKNDNFIDFDKYNDFIETIKVFLFTTSLFKLNENSMVVENEYFKTMLINIDIKNDNQILFRNHVQNILMQIKKEFMFNTESFKNELEQIIKDKYFNLYYLFIEKFNFDFWNTFEHVLDNAEIKIVNKDNIDSKVFEIETSKIEKIQIVIGGFKLSRGLTIPGLFTTVFWRNTNTFDSAMQMCRWFGYRDNYLEYITVFTTKKAWSDFYSMFETYDDFKKEVTFQEEQGLSADEFIIKISSAHRLLPTSKNKMKGADKIYDKWSKTGRNQIYNYDLDEKILENNLNVLSEWTKEIEFTEYKHNFIAQNVKFNNIKNLLENLTFENMAKQKIDNHCMIFDKNQSDKWDVVIKNIHSKANGIHYLNENISINLSKKSFVWKHIDNKNIAHVRTILTTDFENYFFDLEDNNVNNQYEFKSKLLDLNHPVLFISLLKFVNEVEDENNQSQLPVVAIAFYNPHEKEIYKSNKIVYINTSGQEITEEEILS</sequence>
<evidence type="ECO:0000313" key="2">
    <source>
        <dbReference type="EMBL" id="AHI52776.1"/>
    </source>
</evidence>
<feature type="domain" description="Putative endonuclease Z1" evidence="1">
    <location>
        <begin position="378"/>
        <end position="604"/>
    </location>
</feature>
<gene>
    <name evidence="2" type="ORF">SCULI_v1c04350</name>
</gene>
<dbReference type="Pfam" id="PF10593">
    <property type="entry name" value="Z1"/>
    <property type="match status" value="1"/>
</dbReference>
<keyword evidence="2" id="KW-0540">Nuclease</keyword>
<accession>W6A734</accession>
<keyword evidence="2" id="KW-0378">Hydrolase</keyword>
<evidence type="ECO:0000259" key="1">
    <source>
        <dbReference type="Pfam" id="PF10593"/>
    </source>
</evidence>
<dbReference type="GO" id="GO:0004519">
    <property type="term" value="F:endonuclease activity"/>
    <property type="evidence" value="ECO:0007669"/>
    <property type="project" value="UniProtKB-KW"/>
</dbReference>
<proteinExistence type="predicted"/>
<organism evidence="2 3">
    <name type="scientific">Spiroplasma culicicola AES-1</name>
    <dbReference type="NCBI Taxonomy" id="1276246"/>
    <lineage>
        <taxon>Bacteria</taxon>
        <taxon>Bacillati</taxon>
        <taxon>Mycoplasmatota</taxon>
        <taxon>Mollicutes</taxon>
        <taxon>Entomoplasmatales</taxon>
        <taxon>Spiroplasmataceae</taxon>
        <taxon>Spiroplasma</taxon>
    </lineage>
</organism>
<reference evidence="2 3" key="1">
    <citation type="journal article" date="2014" name="Genome Biol. Evol.">
        <title>Molecular evolution of the substrate utilization strategies and putative virulence factors in mosquito-associated Spiroplasma species.</title>
        <authorList>
            <person name="Chang T.H."/>
            <person name="Lo W.S."/>
            <person name="Ku C."/>
            <person name="Chen L.L."/>
            <person name="Kuo C.H."/>
        </authorList>
    </citation>
    <scope>NUCLEOTIDE SEQUENCE [LARGE SCALE GENOMIC DNA]</scope>
    <source>
        <strain evidence="2">AES-1</strain>
    </source>
</reference>
<evidence type="ECO:0000313" key="3">
    <source>
        <dbReference type="Proteomes" id="UP000019267"/>
    </source>
</evidence>
<dbReference type="REBASE" id="78895">
    <property type="entry name" value="ScuAES1ORF4350P"/>
</dbReference>
<dbReference type="OrthoDB" id="436461at2"/>
<dbReference type="HOGENOM" id="CLU_337041_0_0_14"/>
<dbReference type="EMBL" id="CP006681">
    <property type="protein sequence ID" value="AHI52776.1"/>
    <property type="molecule type" value="Genomic_DNA"/>
</dbReference>
<dbReference type="STRING" id="1276246.SCULI_v1c04350"/>
<dbReference type="AlphaFoldDB" id="W6A734"/>
<dbReference type="KEGG" id="scq:SCULI_v1c04350"/>
<dbReference type="Proteomes" id="UP000019267">
    <property type="component" value="Chromosome"/>
</dbReference>